<dbReference type="OrthoDB" id="5143175at2"/>
<sequence length="518" mass="55499">MTSPTVKERPLDTPATPIVRTPPATASHLVAPSLREALSAPTLGEKLQKLLQWWPTTRLARTLERYFGVDGDLIASGLALTILISLTAALTVAWTIFMAVLGTYDEIRTGTLEAIASNFPGLIDTPSSPGLVNPDDLVTSTAWTPTSIVAFLVMAWTGMGLVGRLGRSLRTIFGLVVLPESIVKFYLRNLVGALGLALSLLLGVGVGLIVDVARDWLFSVFSIDPTPVSSAVVWLLSLLVPFLVYMGVGFILLQVVAGIRPPKKDLVWGLVLMATASTLLRVAGTSVVSSVSGPLLTTATTLITLVLWINLQMRVTLMVAAWIANPPRALPISDPEHMRFEERPNYVTMSVPTTLEWPRHMITGALAPAPIPPSLPASPLPFFDIPPKRTLRSWLFGPSEIAQRNEARARQQTKAADNLTADDATTADHSVVSTLPGLPAEHDIPEQAPHREDAATPTTGEDSHTAGEQSGGTEPTDEEREADAAPSPADEELSEAELRERAGVKEQDANFEGQAPSA</sequence>
<evidence type="ECO:0008006" key="10">
    <source>
        <dbReference type="Google" id="ProtNLM"/>
    </source>
</evidence>
<evidence type="ECO:0000313" key="8">
    <source>
        <dbReference type="EMBL" id="RRC95531.1"/>
    </source>
</evidence>
<accession>A0A3P1SE07</accession>
<gene>
    <name evidence="8" type="ORF">EII11_04455</name>
</gene>
<keyword evidence="3 7" id="KW-0812">Transmembrane</keyword>
<feature type="transmembrane region" description="Helical" evidence="7">
    <location>
        <begin position="186"/>
        <end position="210"/>
    </location>
</feature>
<dbReference type="AlphaFoldDB" id="A0A3P1SE07"/>
<evidence type="ECO:0000313" key="9">
    <source>
        <dbReference type="Proteomes" id="UP000280444"/>
    </source>
</evidence>
<feature type="transmembrane region" description="Helical" evidence="7">
    <location>
        <begin position="265"/>
        <end position="284"/>
    </location>
</feature>
<dbReference type="GO" id="GO:0005886">
    <property type="term" value="C:plasma membrane"/>
    <property type="evidence" value="ECO:0007669"/>
    <property type="project" value="UniProtKB-SubCell"/>
</dbReference>
<keyword evidence="4 7" id="KW-1133">Transmembrane helix</keyword>
<evidence type="ECO:0000256" key="7">
    <source>
        <dbReference type="SAM" id="Phobius"/>
    </source>
</evidence>
<dbReference type="Proteomes" id="UP000280444">
    <property type="component" value="Unassembled WGS sequence"/>
</dbReference>
<keyword evidence="9" id="KW-1185">Reference proteome</keyword>
<dbReference type="EMBL" id="RQZF01000003">
    <property type="protein sequence ID" value="RRC95531.1"/>
    <property type="molecule type" value="Genomic_DNA"/>
</dbReference>
<evidence type="ECO:0000256" key="5">
    <source>
        <dbReference type="ARBA" id="ARBA00023136"/>
    </source>
</evidence>
<feature type="transmembrane region" description="Helical" evidence="7">
    <location>
        <begin position="142"/>
        <end position="165"/>
    </location>
</feature>
<proteinExistence type="predicted"/>
<protein>
    <recommendedName>
        <fullName evidence="10">YihY/virulence factor BrkB family protein</fullName>
    </recommendedName>
</protein>
<comment type="subcellular location">
    <subcellularLocation>
        <location evidence="1">Cell membrane</location>
        <topology evidence="1">Multi-pass membrane protein</topology>
    </subcellularLocation>
</comment>
<feature type="compositionally biased region" description="Basic and acidic residues" evidence="6">
    <location>
        <begin position="496"/>
        <end position="508"/>
    </location>
</feature>
<evidence type="ECO:0000256" key="4">
    <source>
        <dbReference type="ARBA" id="ARBA00022989"/>
    </source>
</evidence>
<feature type="region of interest" description="Disordered" evidence="6">
    <location>
        <begin position="450"/>
        <end position="518"/>
    </location>
</feature>
<evidence type="ECO:0000256" key="1">
    <source>
        <dbReference type="ARBA" id="ARBA00004651"/>
    </source>
</evidence>
<evidence type="ECO:0000256" key="6">
    <source>
        <dbReference type="SAM" id="MobiDB-lite"/>
    </source>
</evidence>
<reference evidence="8 9" key="1">
    <citation type="submission" date="2018-11" db="EMBL/GenBank/DDBJ databases">
        <title>Genomes From Bacteria Associated with the Canine Oral Cavity: a Test Case for Automated Genome-Based Taxonomic Assignment.</title>
        <authorList>
            <person name="Coil D.A."/>
            <person name="Jospin G."/>
            <person name="Darling A.E."/>
            <person name="Wallis C."/>
            <person name="Davis I.J."/>
            <person name="Harris S."/>
            <person name="Eisen J.A."/>
            <person name="Holcombe L.J."/>
            <person name="O'Flynn C."/>
        </authorList>
    </citation>
    <scope>NUCLEOTIDE SEQUENCE [LARGE SCALE GENOMIC DNA]</scope>
    <source>
        <strain evidence="8 9">OH770</strain>
    </source>
</reference>
<keyword evidence="2" id="KW-1003">Cell membrane</keyword>
<feature type="transmembrane region" description="Helical" evidence="7">
    <location>
        <begin position="290"/>
        <end position="309"/>
    </location>
</feature>
<feature type="transmembrane region" description="Helical" evidence="7">
    <location>
        <begin position="73"/>
        <end position="97"/>
    </location>
</feature>
<name>A0A3P1SE07_9ACTO</name>
<evidence type="ECO:0000256" key="2">
    <source>
        <dbReference type="ARBA" id="ARBA00022475"/>
    </source>
</evidence>
<dbReference type="Pfam" id="PF03631">
    <property type="entry name" value="Virul_fac_BrkB"/>
    <property type="match status" value="1"/>
</dbReference>
<comment type="caution">
    <text evidence="8">The sequence shown here is derived from an EMBL/GenBank/DDBJ whole genome shotgun (WGS) entry which is preliminary data.</text>
</comment>
<organism evidence="8 9">
    <name type="scientific">Schaalia canis</name>
    <dbReference type="NCBI Taxonomy" id="100469"/>
    <lineage>
        <taxon>Bacteria</taxon>
        <taxon>Bacillati</taxon>
        <taxon>Actinomycetota</taxon>
        <taxon>Actinomycetes</taxon>
        <taxon>Actinomycetales</taxon>
        <taxon>Actinomycetaceae</taxon>
        <taxon>Schaalia</taxon>
    </lineage>
</organism>
<dbReference type="InterPro" id="IPR017039">
    <property type="entry name" value="Virul_fac_BrkB"/>
</dbReference>
<feature type="region of interest" description="Disordered" evidence="6">
    <location>
        <begin position="404"/>
        <end position="426"/>
    </location>
</feature>
<feature type="compositionally biased region" description="Polar residues" evidence="6">
    <location>
        <begin position="456"/>
        <end position="473"/>
    </location>
</feature>
<keyword evidence="5 7" id="KW-0472">Membrane</keyword>
<feature type="transmembrane region" description="Helical" evidence="7">
    <location>
        <begin position="230"/>
        <end position="253"/>
    </location>
</feature>
<evidence type="ECO:0000256" key="3">
    <source>
        <dbReference type="ARBA" id="ARBA00022692"/>
    </source>
</evidence>
<feature type="compositionally biased region" description="Low complexity" evidence="6">
    <location>
        <begin position="413"/>
        <end position="426"/>
    </location>
</feature>